<dbReference type="Proteomes" id="UP000299102">
    <property type="component" value="Unassembled WGS sequence"/>
</dbReference>
<gene>
    <name evidence="1" type="ORF">EVAR_31465_1</name>
</gene>
<sequence length="98" mass="10917">MILIDISRAIARGEDAARGRVAGRRGGGGARSRVILLKIASSACHVKFDLHSAKNRGDQCKKLIRVAREMKVTKMYFSLRGDFARSRMNGLSETERRI</sequence>
<accession>A0A4C1WCS9</accession>
<reference evidence="1 2" key="1">
    <citation type="journal article" date="2019" name="Commun. Biol.">
        <title>The bagworm genome reveals a unique fibroin gene that provides high tensile strength.</title>
        <authorList>
            <person name="Kono N."/>
            <person name="Nakamura H."/>
            <person name="Ohtoshi R."/>
            <person name="Tomita M."/>
            <person name="Numata K."/>
            <person name="Arakawa K."/>
        </authorList>
    </citation>
    <scope>NUCLEOTIDE SEQUENCE [LARGE SCALE GENOMIC DNA]</scope>
</reference>
<proteinExistence type="predicted"/>
<evidence type="ECO:0000313" key="1">
    <source>
        <dbReference type="EMBL" id="GBP47925.1"/>
    </source>
</evidence>
<dbReference type="AlphaFoldDB" id="A0A4C1WCS9"/>
<dbReference type="EMBL" id="BGZK01000513">
    <property type="protein sequence ID" value="GBP47925.1"/>
    <property type="molecule type" value="Genomic_DNA"/>
</dbReference>
<protein>
    <submittedName>
        <fullName evidence="1">Uncharacterized protein</fullName>
    </submittedName>
</protein>
<organism evidence="1 2">
    <name type="scientific">Eumeta variegata</name>
    <name type="common">Bagworm moth</name>
    <name type="synonym">Eumeta japonica</name>
    <dbReference type="NCBI Taxonomy" id="151549"/>
    <lineage>
        <taxon>Eukaryota</taxon>
        <taxon>Metazoa</taxon>
        <taxon>Ecdysozoa</taxon>
        <taxon>Arthropoda</taxon>
        <taxon>Hexapoda</taxon>
        <taxon>Insecta</taxon>
        <taxon>Pterygota</taxon>
        <taxon>Neoptera</taxon>
        <taxon>Endopterygota</taxon>
        <taxon>Lepidoptera</taxon>
        <taxon>Glossata</taxon>
        <taxon>Ditrysia</taxon>
        <taxon>Tineoidea</taxon>
        <taxon>Psychidae</taxon>
        <taxon>Oiketicinae</taxon>
        <taxon>Eumeta</taxon>
    </lineage>
</organism>
<name>A0A4C1WCS9_EUMVA</name>
<evidence type="ECO:0000313" key="2">
    <source>
        <dbReference type="Proteomes" id="UP000299102"/>
    </source>
</evidence>
<comment type="caution">
    <text evidence="1">The sequence shown here is derived from an EMBL/GenBank/DDBJ whole genome shotgun (WGS) entry which is preliminary data.</text>
</comment>
<keyword evidence="2" id="KW-1185">Reference proteome</keyword>